<dbReference type="EMBL" id="BQNB010019797">
    <property type="protein sequence ID" value="GJT89173.1"/>
    <property type="molecule type" value="Genomic_DNA"/>
</dbReference>
<dbReference type="PANTHER" id="PTHR15503:SF45">
    <property type="entry name" value="RNA-DIRECTED DNA POLYMERASE HOMOLOG"/>
    <property type="match status" value="1"/>
</dbReference>
<comment type="caution">
    <text evidence="1">The sequence shown here is derived from an EMBL/GenBank/DDBJ whole genome shotgun (WGS) entry which is preliminary data.</text>
</comment>
<reference evidence="1" key="1">
    <citation type="journal article" date="2022" name="Int. J. Mol. Sci.">
        <title>Draft Genome of Tanacetum Coccineum: Genomic Comparison of Closely Related Tanacetum-Family Plants.</title>
        <authorList>
            <person name="Yamashiro T."/>
            <person name="Shiraishi A."/>
            <person name="Nakayama K."/>
            <person name="Satake H."/>
        </authorList>
    </citation>
    <scope>NUCLEOTIDE SEQUENCE</scope>
</reference>
<dbReference type="PANTHER" id="PTHR15503">
    <property type="entry name" value="LDOC1 RELATED"/>
    <property type="match status" value="1"/>
</dbReference>
<dbReference type="InterPro" id="IPR032567">
    <property type="entry name" value="RTL1-rel"/>
</dbReference>
<dbReference type="Gene3D" id="2.40.70.10">
    <property type="entry name" value="Acid Proteases"/>
    <property type="match status" value="1"/>
</dbReference>
<sequence length="190" mass="21246">MKNQNRGNATGSGEARGRVYALGGGDFDQDPDVVTSTFLINNRYASILFDTGADRSFVLTAFSSLINIAPSALDTKYDVELADRKIIRVDTIIRGCTLNLLNHTFNIDLMPVELGSFKVIISMDWLSKYHAVIVCDEKIVRIPYGVQGDRSESRLNIISCTKTHKYLQKGCHVFLAHITEKKTKDKSEEK</sequence>
<keyword evidence="1" id="KW-0695">RNA-directed DNA polymerase</keyword>
<reference evidence="1" key="2">
    <citation type="submission" date="2022-01" db="EMBL/GenBank/DDBJ databases">
        <authorList>
            <person name="Yamashiro T."/>
            <person name="Shiraishi A."/>
            <person name="Satake H."/>
            <person name="Nakayama K."/>
        </authorList>
    </citation>
    <scope>NUCLEOTIDE SEQUENCE</scope>
</reference>
<dbReference type="PROSITE" id="PS00141">
    <property type="entry name" value="ASP_PROTEASE"/>
    <property type="match status" value="1"/>
</dbReference>
<name>A0ABQ5HMW5_9ASTR</name>
<accession>A0ABQ5HMW5</accession>
<dbReference type="InterPro" id="IPR001969">
    <property type="entry name" value="Aspartic_peptidase_AS"/>
</dbReference>
<dbReference type="Proteomes" id="UP001151760">
    <property type="component" value="Unassembled WGS sequence"/>
</dbReference>
<dbReference type="SUPFAM" id="SSF50630">
    <property type="entry name" value="Acid proteases"/>
    <property type="match status" value="1"/>
</dbReference>
<keyword evidence="2" id="KW-1185">Reference proteome</keyword>
<protein>
    <submittedName>
        <fullName evidence="1">Reverse transcriptase domain-containing protein</fullName>
    </submittedName>
</protein>
<dbReference type="Pfam" id="PF08284">
    <property type="entry name" value="RVP_2"/>
    <property type="match status" value="1"/>
</dbReference>
<organism evidence="1 2">
    <name type="scientific">Tanacetum coccineum</name>
    <dbReference type="NCBI Taxonomy" id="301880"/>
    <lineage>
        <taxon>Eukaryota</taxon>
        <taxon>Viridiplantae</taxon>
        <taxon>Streptophyta</taxon>
        <taxon>Embryophyta</taxon>
        <taxon>Tracheophyta</taxon>
        <taxon>Spermatophyta</taxon>
        <taxon>Magnoliopsida</taxon>
        <taxon>eudicotyledons</taxon>
        <taxon>Gunneridae</taxon>
        <taxon>Pentapetalae</taxon>
        <taxon>asterids</taxon>
        <taxon>campanulids</taxon>
        <taxon>Asterales</taxon>
        <taxon>Asteraceae</taxon>
        <taxon>Asteroideae</taxon>
        <taxon>Anthemideae</taxon>
        <taxon>Anthemidinae</taxon>
        <taxon>Tanacetum</taxon>
    </lineage>
</organism>
<keyword evidence="1" id="KW-0548">Nucleotidyltransferase</keyword>
<dbReference type="GO" id="GO:0003964">
    <property type="term" value="F:RNA-directed DNA polymerase activity"/>
    <property type="evidence" value="ECO:0007669"/>
    <property type="project" value="UniProtKB-KW"/>
</dbReference>
<dbReference type="InterPro" id="IPR021109">
    <property type="entry name" value="Peptidase_aspartic_dom_sf"/>
</dbReference>
<gene>
    <name evidence="1" type="ORF">Tco_1070890</name>
</gene>
<evidence type="ECO:0000313" key="2">
    <source>
        <dbReference type="Proteomes" id="UP001151760"/>
    </source>
</evidence>
<keyword evidence="1" id="KW-0808">Transferase</keyword>
<evidence type="ECO:0000313" key="1">
    <source>
        <dbReference type="EMBL" id="GJT89173.1"/>
    </source>
</evidence>
<proteinExistence type="predicted"/>
<dbReference type="CDD" id="cd00303">
    <property type="entry name" value="retropepsin_like"/>
    <property type="match status" value="1"/>
</dbReference>